<dbReference type="InterPro" id="IPR012338">
    <property type="entry name" value="Beta-lactam/transpept-like"/>
</dbReference>
<dbReference type="GO" id="GO:0008800">
    <property type="term" value="F:beta-lactamase activity"/>
    <property type="evidence" value="ECO:0007669"/>
    <property type="project" value="InterPro"/>
</dbReference>
<dbReference type="PANTHER" id="PTHR35333:SF3">
    <property type="entry name" value="BETA-LACTAMASE-TYPE TRANSPEPTIDASE FOLD CONTAINING PROTEIN"/>
    <property type="match status" value="1"/>
</dbReference>
<feature type="domain" description="Beta-lactamase class A catalytic" evidence="1">
    <location>
        <begin position="42"/>
        <end position="251"/>
    </location>
</feature>
<organism evidence="2">
    <name type="scientific">freshwater metagenome</name>
    <dbReference type="NCBI Taxonomy" id="449393"/>
    <lineage>
        <taxon>unclassified sequences</taxon>
        <taxon>metagenomes</taxon>
        <taxon>ecological metagenomes</taxon>
    </lineage>
</organism>
<dbReference type="InterPro" id="IPR045155">
    <property type="entry name" value="Beta-lactam_cat"/>
</dbReference>
<accession>A0A6J7CX79</accession>
<proteinExistence type="predicted"/>
<dbReference type="AlphaFoldDB" id="A0A6J7CX79"/>
<dbReference type="InterPro" id="IPR000871">
    <property type="entry name" value="Beta-lactam_class-A"/>
</dbReference>
<evidence type="ECO:0000313" key="2">
    <source>
        <dbReference type="EMBL" id="CAB4861234.1"/>
    </source>
</evidence>
<sequence>MSVDDEEGWRQLPMMLESDGSEWSIAITSTASDGTDLRRVSLHHNASTVLSTASVGKLVLLAEVAHGICDGGIDPTERLVRTSAEAVSDSGIWQYLDANALTIHDAAVLVSATSDNLATNVLLRRIGLDRLTTTTARLGLGTIELHDYVRDHRGPSDPSRLSSGSAVDLSRLFARIGSGALGSPEESRMLSGWLALNTDLSMVASAFDLDPLAHTGPSTGVSLINKTGTDDGVRADCGLVSRDSGQVAYAAIANWEPANADERAAVMRDMRAIGVLVRHLSDQLESGRHS</sequence>
<gene>
    <name evidence="2" type="ORF">UFOPK3402_00220</name>
</gene>
<dbReference type="GO" id="GO:0046677">
    <property type="term" value="P:response to antibiotic"/>
    <property type="evidence" value="ECO:0007669"/>
    <property type="project" value="InterPro"/>
</dbReference>
<dbReference type="Gene3D" id="3.40.710.10">
    <property type="entry name" value="DD-peptidase/beta-lactamase superfamily"/>
    <property type="match status" value="1"/>
</dbReference>
<protein>
    <submittedName>
        <fullName evidence="2">Unannotated protein</fullName>
    </submittedName>
</protein>
<dbReference type="PANTHER" id="PTHR35333">
    <property type="entry name" value="BETA-LACTAMASE"/>
    <property type="match status" value="1"/>
</dbReference>
<dbReference type="Pfam" id="PF13354">
    <property type="entry name" value="Beta-lactamase2"/>
    <property type="match status" value="1"/>
</dbReference>
<dbReference type="SUPFAM" id="SSF56601">
    <property type="entry name" value="beta-lactamase/transpeptidase-like"/>
    <property type="match status" value="1"/>
</dbReference>
<evidence type="ECO:0000259" key="1">
    <source>
        <dbReference type="Pfam" id="PF13354"/>
    </source>
</evidence>
<reference evidence="2" key="1">
    <citation type="submission" date="2020-05" db="EMBL/GenBank/DDBJ databases">
        <authorList>
            <person name="Chiriac C."/>
            <person name="Salcher M."/>
            <person name="Ghai R."/>
            <person name="Kavagutti S V."/>
        </authorList>
    </citation>
    <scope>NUCLEOTIDE SEQUENCE</scope>
</reference>
<dbReference type="GO" id="GO:0030655">
    <property type="term" value="P:beta-lactam antibiotic catabolic process"/>
    <property type="evidence" value="ECO:0007669"/>
    <property type="project" value="InterPro"/>
</dbReference>
<name>A0A6J7CX79_9ZZZZ</name>
<dbReference type="EMBL" id="CAFBLS010000016">
    <property type="protein sequence ID" value="CAB4861234.1"/>
    <property type="molecule type" value="Genomic_DNA"/>
</dbReference>